<dbReference type="AlphaFoldDB" id="A0A5J4SHV3"/>
<accession>A0A5J4SHV3</accession>
<dbReference type="EMBL" id="SNRY01000195">
    <property type="protein sequence ID" value="KAA6344901.1"/>
    <property type="molecule type" value="Genomic_DNA"/>
</dbReference>
<name>A0A5J4SHV3_9ZZZZ</name>
<gene>
    <name evidence="1" type="ORF">EZS27_007497</name>
</gene>
<evidence type="ECO:0000313" key="1">
    <source>
        <dbReference type="EMBL" id="KAA6344901.1"/>
    </source>
</evidence>
<organism evidence="1">
    <name type="scientific">termite gut metagenome</name>
    <dbReference type="NCBI Taxonomy" id="433724"/>
    <lineage>
        <taxon>unclassified sequences</taxon>
        <taxon>metagenomes</taxon>
        <taxon>organismal metagenomes</taxon>
    </lineage>
</organism>
<reference evidence="1" key="1">
    <citation type="submission" date="2019-03" db="EMBL/GenBank/DDBJ databases">
        <title>Single cell metagenomics reveals metabolic interactions within the superorganism composed of flagellate Streblomastix strix and complex community of Bacteroidetes bacteria on its surface.</title>
        <authorList>
            <person name="Treitli S.C."/>
            <person name="Kolisko M."/>
            <person name="Husnik F."/>
            <person name="Keeling P."/>
            <person name="Hampl V."/>
        </authorList>
    </citation>
    <scope>NUCLEOTIDE SEQUENCE</scope>
    <source>
        <strain evidence="1">STM</strain>
    </source>
</reference>
<proteinExistence type="predicted"/>
<sequence>MLTVNEVTEIFYLSDEFSKEFDKTFKKHVLSQSADKRTRNKPNRLSKSEVMTILIIFHLSRFRNLKHFYLFYV</sequence>
<comment type="caution">
    <text evidence="1">The sequence shown here is derived from an EMBL/GenBank/DDBJ whole genome shotgun (WGS) entry which is preliminary data.</text>
</comment>
<evidence type="ECO:0008006" key="2">
    <source>
        <dbReference type="Google" id="ProtNLM"/>
    </source>
</evidence>
<protein>
    <recommendedName>
        <fullName evidence="2">Transposase Helix-turn-helix domain-containing protein</fullName>
    </recommendedName>
</protein>